<dbReference type="EMBL" id="CAXAMN010006880">
    <property type="protein sequence ID" value="CAK9019503.1"/>
    <property type="molecule type" value="Genomic_DNA"/>
</dbReference>
<name>A0ABP0JZI1_9DINO</name>
<accession>A0ABP0JZI1</accession>
<comment type="caution">
    <text evidence="3">The sequence shown here is derived from an EMBL/GenBank/DDBJ whole genome shotgun (WGS) entry which is preliminary data.</text>
</comment>
<keyword evidence="4" id="KW-1185">Reference proteome</keyword>
<feature type="region of interest" description="Disordered" evidence="1">
    <location>
        <begin position="183"/>
        <end position="206"/>
    </location>
</feature>
<keyword evidence="2" id="KW-0812">Transmembrane</keyword>
<dbReference type="Proteomes" id="UP001642484">
    <property type="component" value="Unassembled WGS sequence"/>
</dbReference>
<sequence>MKSSVTFCLLRQLAQVGCSDRSIGVPRQTRSLSLLCQADTKSLIANLHLDLVVWGLERTSCTLFAAGDPHRFGRQKAMVTDNDPRAQGSSSSSATQRRRKKRPQQAPSSSAPAGTEENVIVGDLARMVGVHGKTQEIMGHSVPLIYLIVGAIALLWISGNTNAIHMIVLGFLIYMYSQYTRAQSGGSGGSPPDDNSSRGHVINPGR</sequence>
<reference evidence="3 4" key="1">
    <citation type="submission" date="2024-02" db="EMBL/GenBank/DDBJ databases">
        <authorList>
            <person name="Chen Y."/>
            <person name="Shah S."/>
            <person name="Dougan E. K."/>
            <person name="Thang M."/>
            <person name="Chan C."/>
        </authorList>
    </citation>
    <scope>NUCLEOTIDE SEQUENCE [LARGE SCALE GENOMIC DNA]</scope>
</reference>
<evidence type="ECO:0000313" key="3">
    <source>
        <dbReference type="EMBL" id="CAK9019503.1"/>
    </source>
</evidence>
<proteinExistence type="predicted"/>
<keyword evidence="2" id="KW-0472">Membrane</keyword>
<feature type="region of interest" description="Disordered" evidence="1">
    <location>
        <begin position="75"/>
        <end position="116"/>
    </location>
</feature>
<evidence type="ECO:0000256" key="1">
    <source>
        <dbReference type="SAM" id="MobiDB-lite"/>
    </source>
</evidence>
<gene>
    <name evidence="3" type="ORF">CCMP2556_LOCUS13682</name>
</gene>
<evidence type="ECO:0000313" key="4">
    <source>
        <dbReference type="Proteomes" id="UP001642484"/>
    </source>
</evidence>
<organism evidence="3 4">
    <name type="scientific">Durusdinium trenchii</name>
    <dbReference type="NCBI Taxonomy" id="1381693"/>
    <lineage>
        <taxon>Eukaryota</taxon>
        <taxon>Sar</taxon>
        <taxon>Alveolata</taxon>
        <taxon>Dinophyceae</taxon>
        <taxon>Suessiales</taxon>
        <taxon>Symbiodiniaceae</taxon>
        <taxon>Durusdinium</taxon>
    </lineage>
</organism>
<evidence type="ECO:0008006" key="5">
    <source>
        <dbReference type="Google" id="ProtNLM"/>
    </source>
</evidence>
<feature type="transmembrane region" description="Helical" evidence="2">
    <location>
        <begin position="144"/>
        <end position="174"/>
    </location>
</feature>
<evidence type="ECO:0000256" key="2">
    <source>
        <dbReference type="SAM" id="Phobius"/>
    </source>
</evidence>
<keyword evidence="2" id="KW-1133">Transmembrane helix</keyword>
<protein>
    <recommendedName>
        <fullName evidence="5">PRA1 family protein</fullName>
    </recommendedName>
</protein>